<reference evidence="1 2" key="1">
    <citation type="submission" date="2019-04" db="EMBL/GenBank/DDBJ databases">
        <title>Sphingomonas psychrotolerans sp. nov., isolated from soil in the Tianshan Mountains, Xinjiang, China.</title>
        <authorList>
            <person name="Luo Y."/>
            <person name="Sheng H."/>
        </authorList>
    </citation>
    <scope>NUCLEOTIDE SEQUENCE [LARGE SCALE GENOMIC DNA]</scope>
    <source>
        <strain evidence="1 2">ZFGT-11</strain>
    </source>
</reference>
<organism evidence="1 2">
    <name type="scientific">Sphingomonas gei</name>
    <dbReference type="NCBI Taxonomy" id="1395960"/>
    <lineage>
        <taxon>Bacteria</taxon>
        <taxon>Pseudomonadati</taxon>
        <taxon>Pseudomonadota</taxon>
        <taxon>Alphaproteobacteria</taxon>
        <taxon>Sphingomonadales</taxon>
        <taxon>Sphingomonadaceae</taxon>
        <taxon>Sphingomonas</taxon>
    </lineage>
</organism>
<dbReference type="Proteomes" id="UP000306147">
    <property type="component" value="Unassembled WGS sequence"/>
</dbReference>
<dbReference type="AlphaFoldDB" id="A0A4S1WZQ4"/>
<dbReference type="RefSeq" id="WP_135965574.1">
    <property type="nucleotide sequence ID" value="NZ_SRXT01000009.1"/>
</dbReference>
<sequence>MIGTKTKHGVNEVADLRARLAHKDRLPAVVRSSPRMEWRFEAYRQLLQRLGHGDGMAEVMEVANRDFTDAAKASGDPSVYLATRAKAQGIVVYELDMQNLPSRAATLYIVGAYQQLDGFLQDLVAEVDSVCGRQSRGRNSKEGSTDWALDVLPGGRLKNIRRIWQERYLVLEYYRGVRNAFMHPSKSAASLETAYRKAVENRPLFEVDFGLEAPNPADSLTLDDFLLFTRMIKYAATDLCRIATPSNADVAAHADRQFQSHRSFHGLTWDTIRKPTAVKKVVRFYKHFDFDIESRPGLAEEIVDAKFAKVGRFDL</sequence>
<evidence type="ECO:0000313" key="2">
    <source>
        <dbReference type="Proteomes" id="UP000306147"/>
    </source>
</evidence>
<dbReference type="EMBL" id="SRXT01000009">
    <property type="protein sequence ID" value="TGX49081.1"/>
    <property type="molecule type" value="Genomic_DNA"/>
</dbReference>
<evidence type="ECO:0000313" key="1">
    <source>
        <dbReference type="EMBL" id="TGX49081.1"/>
    </source>
</evidence>
<comment type="caution">
    <text evidence="1">The sequence shown here is derived from an EMBL/GenBank/DDBJ whole genome shotgun (WGS) entry which is preliminary data.</text>
</comment>
<name>A0A4S1WZQ4_9SPHN</name>
<gene>
    <name evidence="1" type="ORF">E5A73_19740</name>
</gene>
<keyword evidence="2" id="KW-1185">Reference proteome</keyword>
<protein>
    <submittedName>
        <fullName evidence="1">Uncharacterized protein</fullName>
    </submittedName>
</protein>
<dbReference type="OrthoDB" id="8482119at2"/>
<accession>A0A4S1WZQ4</accession>
<proteinExistence type="predicted"/>